<dbReference type="AlphaFoldDB" id="A0A8C0CWD7"/>
<reference evidence="2" key="1">
    <citation type="submission" date="2023-09" db="UniProtKB">
        <authorList>
            <consortium name="Ensembl"/>
        </authorList>
    </citation>
    <scope>IDENTIFICATION</scope>
</reference>
<protein>
    <submittedName>
        <fullName evidence="2">Uncharacterized protein</fullName>
    </submittedName>
</protein>
<evidence type="ECO:0000313" key="2">
    <source>
        <dbReference type="Ensembl" id="ENSBMSP00010012073.1"/>
    </source>
</evidence>
<proteinExistence type="predicted"/>
<feature type="region of interest" description="Disordered" evidence="1">
    <location>
        <begin position="37"/>
        <end position="61"/>
    </location>
</feature>
<accession>A0A8C0CWD7</accession>
<evidence type="ECO:0000256" key="1">
    <source>
        <dbReference type="SAM" id="MobiDB-lite"/>
    </source>
</evidence>
<name>A0A8C0CWD7_BALMU</name>
<dbReference type="OMA" id="RPIEWAS"/>
<dbReference type="GeneTree" id="ENSGT01120000273382"/>
<organism evidence="2">
    <name type="scientific">Balaenoptera musculus</name>
    <name type="common">Blue whale</name>
    <dbReference type="NCBI Taxonomy" id="9771"/>
    <lineage>
        <taxon>Eukaryota</taxon>
        <taxon>Metazoa</taxon>
        <taxon>Chordata</taxon>
        <taxon>Craniata</taxon>
        <taxon>Vertebrata</taxon>
        <taxon>Euteleostomi</taxon>
        <taxon>Mammalia</taxon>
        <taxon>Eutheria</taxon>
        <taxon>Laurasiatheria</taxon>
        <taxon>Artiodactyla</taxon>
        <taxon>Whippomorpha</taxon>
        <taxon>Cetacea</taxon>
        <taxon>Mysticeti</taxon>
        <taxon>Balaenopteridae</taxon>
        <taxon>Balaenoptera</taxon>
    </lineage>
</organism>
<dbReference type="Ensembl" id="ENSBMST00010013434.1">
    <property type="protein sequence ID" value="ENSBMSP00010012073.1"/>
    <property type="gene ID" value="ENSBMSG00010008860.1"/>
</dbReference>
<sequence>LILKVATGKKLEGGHRLAQGASLGLFCPNTVEARDRSAGLPSKSSSCHSILARSGSPSLFL</sequence>